<name>A0A9W2VYG3_PANPR</name>
<reference evidence="3" key="1">
    <citation type="submission" date="2025-08" db="UniProtKB">
        <authorList>
            <consortium name="RefSeq"/>
        </authorList>
    </citation>
    <scope>IDENTIFICATION</scope>
    <source>
        <tissue evidence="3">Whole blood</tissue>
    </source>
</reference>
<keyword evidence="2" id="KW-1185">Reference proteome</keyword>
<evidence type="ECO:0000256" key="1">
    <source>
        <dbReference type="SAM" id="MobiDB-lite"/>
    </source>
</evidence>
<sequence length="329" mass="35245">MVTTRLFEATVPPTWQRDQCACPGDRPTPAGPATPPETPQRFAPGHPGQTPLRTPETHEAPPPAPKPKQALRGGLGSNPDGPRHGRPRGANDGERRASPPAARTRPRPRPAEVFAPGSLRRLKWTGFPPERRPAARVQARDLSPRLWLPARAPRSPRSAGARLSAVFAFAFLPLLLRKMKVTVAVARAGAAAVGARDAQNGGGRRGAWELEPLPAPDEMAARPGLVCTASSPEAGQQGDKKMDSPLQPAMCQGLQPIGGKQHQEYAPKTLRFVDRTSLWPKYLVSTSSFSASSHPHPTASLRLRLEPLGPREGASVPELLGECLGVLRS</sequence>
<protein>
    <submittedName>
        <fullName evidence="3">Translation initiation factor IF-2-like</fullName>
    </submittedName>
</protein>
<organism evidence="2 3">
    <name type="scientific">Panthera pardus</name>
    <name type="common">Leopard</name>
    <name type="synonym">Felis pardus</name>
    <dbReference type="NCBI Taxonomy" id="9691"/>
    <lineage>
        <taxon>Eukaryota</taxon>
        <taxon>Metazoa</taxon>
        <taxon>Chordata</taxon>
        <taxon>Craniata</taxon>
        <taxon>Vertebrata</taxon>
        <taxon>Euteleostomi</taxon>
        <taxon>Mammalia</taxon>
        <taxon>Eutheria</taxon>
        <taxon>Laurasiatheria</taxon>
        <taxon>Carnivora</taxon>
        <taxon>Feliformia</taxon>
        <taxon>Felidae</taxon>
        <taxon>Pantherinae</taxon>
        <taxon>Panthera</taxon>
    </lineage>
</organism>
<feature type="compositionally biased region" description="Pro residues" evidence="1">
    <location>
        <begin position="29"/>
        <end position="38"/>
    </location>
</feature>
<gene>
    <name evidence="3" type="primary">LOC128778390</name>
</gene>
<dbReference type="AlphaFoldDB" id="A0A9W2VYG3"/>
<dbReference type="GeneID" id="128778390"/>
<dbReference type="RefSeq" id="XP_053763655.1">
    <property type="nucleotide sequence ID" value="XM_053907680.1"/>
</dbReference>
<evidence type="ECO:0000313" key="3">
    <source>
        <dbReference type="RefSeq" id="XP_053763655.1"/>
    </source>
</evidence>
<accession>A0A9W2VYG3</accession>
<feature type="region of interest" description="Disordered" evidence="1">
    <location>
        <begin position="1"/>
        <end position="117"/>
    </location>
</feature>
<dbReference type="Proteomes" id="UP001165780">
    <property type="component" value="Unplaced"/>
</dbReference>
<proteinExistence type="predicted"/>
<evidence type="ECO:0000313" key="2">
    <source>
        <dbReference type="Proteomes" id="UP001165780"/>
    </source>
</evidence>